<dbReference type="InterPro" id="IPR003743">
    <property type="entry name" value="Zf-RING_7"/>
</dbReference>
<comment type="caution">
    <text evidence="2">The sequence shown here is derived from an EMBL/GenBank/DDBJ whole genome shotgun (WGS) entry which is preliminary data.</text>
</comment>
<dbReference type="EMBL" id="NATQ01000070">
    <property type="protein sequence ID" value="OQX90317.1"/>
    <property type="molecule type" value="Genomic_DNA"/>
</dbReference>
<reference evidence="3" key="1">
    <citation type="submission" date="2017-03" db="EMBL/GenBank/DDBJ databases">
        <title>Novel pathways for hydrocarbon cycling and metabolic interdependencies in hydrothermal sediment communities.</title>
        <authorList>
            <person name="Dombrowski N."/>
            <person name="Seitz K."/>
            <person name="Teske A."/>
            <person name="Baker B."/>
        </authorList>
    </citation>
    <scope>NUCLEOTIDE SEQUENCE [LARGE SCALE GENOMIC DNA]</scope>
</reference>
<evidence type="ECO:0000259" key="1">
    <source>
        <dbReference type="Pfam" id="PF02591"/>
    </source>
</evidence>
<dbReference type="AlphaFoldDB" id="A0A1W9S115"/>
<name>A0A1W9S115_9BACT</name>
<gene>
    <name evidence="2" type="ORF">B6D57_03745</name>
</gene>
<organism evidence="2 3">
    <name type="scientific">Candidatus Coatesbacteria bacterium 4484_99</name>
    <dbReference type="NCBI Taxonomy" id="1970774"/>
    <lineage>
        <taxon>Bacteria</taxon>
        <taxon>Candidatus Coatesiibacteriota</taxon>
    </lineage>
</organism>
<evidence type="ECO:0000313" key="2">
    <source>
        <dbReference type="EMBL" id="OQX90317.1"/>
    </source>
</evidence>
<dbReference type="Gene3D" id="1.10.287.1490">
    <property type="match status" value="1"/>
</dbReference>
<proteinExistence type="predicted"/>
<protein>
    <recommendedName>
        <fullName evidence="1">C4-type zinc ribbon domain-containing protein</fullName>
    </recommendedName>
</protein>
<feature type="domain" description="C4-type zinc ribbon" evidence="1">
    <location>
        <begin position="99"/>
        <end position="130"/>
    </location>
</feature>
<sequence length="140" mass="16561">MVEGESDERKKSREEVEIINEIKQIDELLSRFERILEELSENGLPEEEVEMILQELRDISSGKENLVTRIRRQIRNLYERFYERYRESAITTINADGFCQACFVRATPRQVADIKTGRKLVFCESCGRILIWRGEDNEKD</sequence>
<accession>A0A1W9S115</accession>
<evidence type="ECO:0000313" key="3">
    <source>
        <dbReference type="Proteomes" id="UP000192611"/>
    </source>
</evidence>
<dbReference type="Proteomes" id="UP000192611">
    <property type="component" value="Unassembled WGS sequence"/>
</dbReference>
<dbReference type="Pfam" id="PF02591">
    <property type="entry name" value="Zn_ribbon_9"/>
    <property type="match status" value="1"/>
</dbReference>